<sequence>MKFIGVDFQANRMDEMKHFYTELLGFLQTEQSDDHFAFQAGHTSVRFTRMEPDSVAPFYHFAFSIPENKYDEARTWMENRVPLVLFPEEDGTVSSEVHFPHWNAHSFYFLDPDQNIVEMIARHDLQNQQQDAFHIGQVLGIDEIGLPVADVPNMLSFVQKELGIVPWRPPTQTFAPVGDQEGLFIFVQEGRVWFGTQREATASPVRITILGEKVQEICVPQTPYSVMIGRKPYHP</sequence>
<dbReference type="Gene3D" id="3.10.180.10">
    <property type="entry name" value="2,3-Dihydroxybiphenyl 1,2-Dioxygenase, domain 1"/>
    <property type="match status" value="1"/>
</dbReference>
<keyword evidence="2" id="KW-0560">Oxidoreductase</keyword>
<accession>A0A3M8D1A6</accession>
<dbReference type="CDD" id="cd06587">
    <property type="entry name" value="VOC"/>
    <property type="match status" value="1"/>
</dbReference>
<proteinExistence type="predicted"/>
<dbReference type="EMBL" id="RHHT01000011">
    <property type="protein sequence ID" value="RNB81874.1"/>
    <property type="molecule type" value="Genomic_DNA"/>
</dbReference>
<dbReference type="Pfam" id="PF00903">
    <property type="entry name" value="Glyoxalase"/>
    <property type="match status" value="1"/>
</dbReference>
<dbReference type="InterPro" id="IPR037523">
    <property type="entry name" value="VOC_core"/>
</dbReference>
<keyword evidence="2" id="KW-0223">Dioxygenase</keyword>
<dbReference type="SUPFAM" id="SSF54593">
    <property type="entry name" value="Glyoxalase/Bleomycin resistance protein/Dihydroxybiphenyl dioxygenase"/>
    <property type="match status" value="1"/>
</dbReference>
<organism evidence="2 3">
    <name type="scientific">Brevibacillus panacihumi</name>
    <dbReference type="NCBI Taxonomy" id="497735"/>
    <lineage>
        <taxon>Bacteria</taxon>
        <taxon>Bacillati</taxon>
        <taxon>Bacillota</taxon>
        <taxon>Bacilli</taxon>
        <taxon>Bacillales</taxon>
        <taxon>Paenibacillaceae</taxon>
        <taxon>Brevibacillus</taxon>
    </lineage>
</organism>
<reference evidence="2 3" key="1">
    <citation type="submission" date="2018-10" db="EMBL/GenBank/DDBJ databases">
        <title>Phylogenomics of Brevibacillus.</title>
        <authorList>
            <person name="Dunlap C."/>
        </authorList>
    </citation>
    <scope>NUCLEOTIDE SEQUENCE [LARGE SCALE GENOMIC DNA]</scope>
    <source>
        <strain evidence="2 3">JCM 15085</strain>
    </source>
</reference>
<dbReference type="Proteomes" id="UP000281915">
    <property type="component" value="Unassembled WGS sequence"/>
</dbReference>
<feature type="domain" description="VOC" evidence="1">
    <location>
        <begin position="2"/>
        <end position="122"/>
    </location>
</feature>
<dbReference type="RefSeq" id="WP_122912700.1">
    <property type="nucleotide sequence ID" value="NZ_RHHT01000011.1"/>
</dbReference>
<dbReference type="GO" id="GO:0051213">
    <property type="term" value="F:dioxygenase activity"/>
    <property type="evidence" value="ECO:0007669"/>
    <property type="project" value="UniProtKB-KW"/>
</dbReference>
<dbReference type="InterPro" id="IPR004360">
    <property type="entry name" value="Glyas_Fos-R_dOase_dom"/>
</dbReference>
<gene>
    <name evidence="2" type="ORF">EDM58_07040</name>
</gene>
<evidence type="ECO:0000313" key="2">
    <source>
        <dbReference type="EMBL" id="RNB81874.1"/>
    </source>
</evidence>
<evidence type="ECO:0000313" key="3">
    <source>
        <dbReference type="Proteomes" id="UP000281915"/>
    </source>
</evidence>
<protein>
    <submittedName>
        <fullName evidence="2">Glyoxalase/bleomycin resistance/dioxygenase family protein</fullName>
    </submittedName>
</protein>
<dbReference type="AlphaFoldDB" id="A0A3M8D1A6"/>
<comment type="caution">
    <text evidence="2">The sequence shown here is derived from an EMBL/GenBank/DDBJ whole genome shotgun (WGS) entry which is preliminary data.</text>
</comment>
<name>A0A3M8D1A6_9BACL</name>
<dbReference type="PROSITE" id="PS51819">
    <property type="entry name" value="VOC"/>
    <property type="match status" value="1"/>
</dbReference>
<dbReference type="InterPro" id="IPR029068">
    <property type="entry name" value="Glyas_Bleomycin-R_OHBP_Dase"/>
</dbReference>
<evidence type="ECO:0000259" key="1">
    <source>
        <dbReference type="PROSITE" id="PS51819"/>
    </source>
</evidence>